<keyword evidence="3 6" id="KW-0812">Transmembrane</keyword>
<dbReference type="GO" id="GO:0005886">
    <property type="term" value="C:plasma membrane"/>
    <property type="evidence" value="ECO:0007669"/>
    <property type="project" value="UniProtKB-SubCell"/>
</dbReference>
<gene>
    <name evidence="7" type="ORF">AV656_01075</name>
</gene>
<accession>A0A163G8W3</accession>
<evidence type="ECO:0000256" key="2">
    <source>
        <dbReference type="ARBA" id="ARBA00022475"/>
    </source>
</evidence>
<dbReference type="EMBL" id="LQNT01000001">
    <property type="protein sequence ID" value="KZE39906.1"/>
    <property type="molecule type" value="Genomic_DNA"/>
</dbReference>
<evidence type="ECO:0000256" key="5">
    <source>
        <dbReference type="ARBA" id="ARBA00023136"/>
    </source>
</evidence>
<evidence type="ECO:0000313" key="8">
    <source>
        <dbReference type="Proteomes" id="UP000076490"/>
    </source>
</evidence>
<feature type="transmembrane region" description="Helical" evidence="6">
    <location>
        <begin position="230"/>
        <end position="249"/>
    </location>
</feature>
<reference evidence="7 8" key="1">
    <citation type="submission" date="2016-01" db="EMBL/GenBank/DDBJ databases">
        <title>Whole genome sequencing of Bhargavaea cecembensis T14.</title>
        <authorList>
            <person name="Hong K.W."/>
        </authorList>
    </citation>
    <scope>NUCLEOTIDE SEQUENCE [LARGE SCALE GENOMIC DNA]</scope>
    <source>
        <strain evidence="7 8">T14</strain>
    </source>
</reference>
<feature type="transmembrane region" description="Helical" evidence="6">
    <location>
        <begin position="12"/>
        <end position="32"/>
    </location>
</feature>
<evidence type="ECO:0000256" key="6">
    <source>
        <dbReference type="SAM" id="Phobius"/>
    </source>
</evidence>
<feature type="transmembrane region" description="Helical" evidence="6">
    <location>
        <begin position="155"/>
        <end position="179"/>
    </location>
</feature>
<name>A0A163G8W3_9BACL</name>
<dbReference type="AlphaFoldDB" id="A0A163G8W3"/>
<proteinExistence type="predicted"/>
<feature type="transmembrane region" description="Helical" evidence="6">
    <location>
        <begin position="188"/>
        <end position="210"/>
    </location>
</feature>
<evidence type="ECO:0000256" key="4">
    <source>
        <dbReference type="ARBA" id="ARBA00022989"/>
    </source>
</evidence>
<feature type="transmembrane region" description="Helical" evidence="6">
    <location>
        <begin position="124"/>
        <end position="143"/>
    </location>
</feature>
<sequence length="264" mass="29944">MHYDQQHLPPALQILVGIIAFSGAIGYLILMIRTNRVRRLKHWPGRRLFFWLSGTLSAMLVFIGPFAEAAHHDFRIHMAGHLLLGMLAPLLIALSAPVTLLLRALPVPAARRLTKALRHPIARFYRNPVTASVLNIGGLWLLYATPLFQLMHHHLWLYLLIHVHVFAAGYLFTISMLYIDPAPHRCSYVFRTIVFICALAAHGILSKSIYADLLPGFPPDQVREGAMLMYYGGDLVDLVIIILLFHGWYRDTAPRHSYQKIESS</sequence>
<feature type="transmembrane region" description="Helical" evidence="6">
    <location>
        <begin position="79"/>
        <end position="103"/>
    </location>
</feature>
<protein>
    <recommendedName>
        <fullName evidence="9">Cytochrome c oxidase assembly protein</fullName>
    </recommendedName>
</protein>
<keyword evidence="5 6" id="KW-0472">Membrane</keyword>
<evidence type="ECO:0008006" key="9">
    <source>
        <dbReference type="Google" id="ProtNLM"/>
    </source>
</evidence>
<dbReference type="Proteomes" id="UP000076490">
    <property type="component" value="Unassembled WGS sequence"/>
</dbReference>
<evidence type="ECO:0000256" key="1">
    <source>
        <dbReference type="ARBA" id="ARBA00004651"/>
    </source>
</evidence>
<evidence type="ECO:0000313" key="7">
    <source>
        <dbReference type="EMBL" id="KZE39906.1"/>
    </source>
</evidence>
<organism evidence="7 8">
    <name type="scientific">Bhargavaea cecembensis</name>
    <dbReference type="NCBI Taxonomy" id="394098"/>
    <lineage>
        <taxon>Bacteria</taxon>
        <taxon>Bacillati</taxon>
        <taxon>Bacillota</taxon>
        <taxon>Bacilli</taxon>
        <taxon>Bacillales</taxon>
        <taxon>Caryophanaceae</taxon>
        <taxon>Bhargavaea</taxon>
    </lineage>
</organism>
<feature type="transmembrane region" description="Helical" evidence="6">
    <location>
        <begin position="48"/>
        <end position="67"/>
    </location>
</feature>
<dbReference type="Pfam" id="PF09678">
    <property type="entry name" value="Caa3_CtaG"/>
    <property type="match status" value="1"/>
</dbReference>
<keyword evidence="2" id="KW-1003">Cell membrane</keyword>
<dbReference type="OrthoDB" id="5024156at2"/>
<dbReference type="InterPro" id="IPR019108">
    <property type="entry name" value="Caa3_assmbl_CtaG-rel"/>
</dbReference>
<evidence type="ECO:0000256" key="3">
    <source>
        <dbReference type="ARBA" id="ARBA00022692"/>
    </source>
</evidence>
<keyword evidence="4 6" id="KW-1133">Transmembrane helix</keyword>
<comment type="subcellular location">
    <subcellularLocation>
        <location evidence="1">Cell membrane</location>
        <topology evidence="1">Multi-pass membrane protein</topology>
    </subcellularLocation>
</comment>
<comment type="caution">
    <text evidence="7">The sequence shown here is derived from an EMBL/GenBank/DDBJ whole genome shotgun (WGS) entry which is preliminary data.</text>
</comment>